<dbReference type="InterPro" id="IPR000222">
    <property type="entry name" value="PP2C_BS"/>
</dbReference>
<dbReference type="InterPro" id="IPR001932">
    <property type="entry name" value="PPM-type_phosphatase-like_dom"/>
</dbReference>
<dbReference type="SMART" id="SM00332">
    <property type="entry name" value="PP2Cc"/>
    <property type="match status" value="1"/>
</dbReference>
<evidence type="ECO:0000256" key="7">
    <source>
        <dbReference type="ARBA" id="ARBA00022912"/>
    </source>
</evidence>
<dbReference type="PROSITE" id="PS51746">
    <property type="entry name" value="PPM_2"/>
    <property type="match status" value="1"/>
</dbReference>
<evidence type="ECO:0000256" key="9">
    <source>
        <dbReference type="RuleBase" id="RU003465"/>
    </source>
</evidence>
<keyword evidence="8" id="KW-0464">Manganese</keyword>
<evidence type="ECO:0000256" key="8">
    <source>
        <dbReference type="ARBA" id="ARBA00023211"/>
    </source>
</evidence>
<dbReference type="PANTHER" id="PTHR13832">
    <property type="entry name" value="PROTEIN PHOSPHATASE 2C"/>
    <property type="match status" value="1"/>
</dbReference>
<organism evidence="12 13">
    <name type="scientific">Klebsormidium nitens</name>
    <name type="common">Green alga</name>
    <name type="synonym">Ulothrix nitens</name>
    <dbReference type="NCBI Taxonomy" id="105231"/>
    <lineage>
        <taxon>Eukaryota</taxon>
        <taxon>Viridiplantae</taxon>
        <taxon>Streptophyta</taxon>
        <taxon>Klebsormidiophyceae</taxon>
        <taxon>Klebsormidiales</taxon>
        <taxon>Klebsormidiaceae</taxon>
        <taxon>Klebsormidium</taxon>
    </lineage>
</organism>
<keyword evidence="5 9" id="KW-0378">Hydrolase</keyword>
<dbReference type="InterPro" id="IPR015655">
    <property type="entry name" value="PP2C"/>
</dbReference>
<dbReference type="GO" id="GO:0046872">
    <property type="term" value="F:metal ion binding"/>
    <property type="evidence" value="ECO:0007669"/>
    <property type="project" value="UniProtKB-KW"/>
</dbReference>
<feature type="compositionally biased region" description="Low complexity" evidence="10">
    <location>
        <begin position="253"/>
        <end position="280"/>
    </location>
</feature>
<dbReference type="OrthoDB" id="10264738at2759"/>
<dbReference type="CDD" id="cd00143">
    <property type="entry name" value="PP2Cc"/>
    <property type="match status" value="1"/>
</dbReference>
<evidence type="ECO:0000256" key="3">
    <source>
        <dbReference type="ARBA" id="ARBA00013081"/>
    </source>
</evidence>
<feature type="region of interest" description="Disordered" evidence="10">
    <location>
        <begin position="246"/>
        <end position="302"/>
    </location>
</feature>
<dbReference type="AlphaFoldDB" id="A0A1Y1IDJ8"/>
<keyword evidence="7 9" id="KW-0904">Protein phosphatase</keyword>
<dbReference type="SMART" id="SM00331">
    <property type="entry name" value="PP2C_SIG"/>
    <property type="match status" value="1"/>
</dbReference>
<dbReference type="STRING" id="105231.A0A1Y1IDJ8"/>
<dbReference type="InterPro" id="IPR036457">
    <property type="entry name" value="PPM-type-like_dom_sf"/>
</dbReference>
<proteinExistence type="inferred from homology"/>
<evidence type="ECO:0000256" key="5">
    <source>
        <dbReference type="ARBA" id="ARBA00022801"/>
    </source>
</evidence>
<dbReference type="Gene3D" id="3.60.40.10">
    <property type="entry name" value="PPM-type phosphatase domain"/>
    <property type="match status" value="1"/>
</dbReference>
<feature type="compositionally biased region" description="Polar residues" evidence="10">
    <location>
        <begin position="366"/>
        <end position="393"/>
    </location>
</feature>
<dbReference type="GO" id="GO:0007165">
    <property type="term" value="P:signal transduction"/>
    <property type="evidence" value="ECO:0000318"/>
    <property type="project" value="GO_Central"/>
</dbReference>
<dbReference type="EMBL" id="DF237344">
    <property type="protein sequence ID" value="GAQ88032.1"/>
    <property type="molecule type" value="Genomic_DNA"/>
</dbReference>
<protein>
    <recommendedName>
        <fullName evidence="3">protein-serine/threonine phosphatase</fullName>
        <ecNumber evidence="3">3.1.3.16</ecNumber>
    </recommendedName>
</protein>
<dbReference type="SUPFAM" id="SSF81606">
    <property type="entry name" value="PP2C-like"/>
    <property type="match status" value="1"/>
</dbReference>
<dbReference type="GO" id="GO:0004722">
    <property type="term" value="F:protein serine/threonine phosphatase activity"/>
    <property type="evidence" value="ECO:0000318"/>
    <property type="project" value="GO_Central"/>
</dbReference>
<comment type="cofactor">
    <cofactor evidence="1">
        <name>Mn(2+)</name>
        <dbReference type="ChEBI" id="CHEBI:29035"/>
    </cofactor>
</comment>
<sequence length="723" mass="76225">MVPDTDALSDQPSEFTPGIVTTETSPFAVIKRQVRSSLLSSGALPTGGIHSSGGALSGPTTKTLVKDFQIGIVAEPRWEVREPEIIVIEDFEDGAAPPLTSKMTSAGTSLEVGSGNGTRQQYGMQDGGSSADLRAGPYRAGCLPDGTAAEVEDLSPQPIAGPQDTVERLLEAARVLERAFSGMGDGDARCIDGRIQGPQLSDPVVVHSSGGLVNPEGFIGFGVALGKPGGLEPSMTLSRGVLERLQRGDDDISSGTSGIGTPSSGESEPELEPLSAGPAPSYQLPSTLGAGAVNPNRPPAKLRHASAPAFSIASNFRAGAVFAQASVGEGPESEERVASGAAASSSVEAGGHVHAPWRPRRPPRPSSATVTRSQSLRVLSDTSSDSGQNSPNPETFGGFDELREASLSPDIPPLSPTPPSYIPSVRSGAFASIGSRPQMEDAHLTLNDISELLGSRHLAPSGPAAFFGVFDGHGGRDAADYAEKHLLENLLGDGGFPGDVHGALVRSFLQTDKGFHRACLDEKVEHSGTTALTALVFGRTLVVANAGDCRAVLCQKGRTVEMSRDQKPGCEVERKRIIAKGGYVEDGYLNGQLGVARAIGNWHMEDFKVKGQLTAEPEVKVWELGHEDEFLILGCDGLWDVISSRMAVDLARKRLQQHNDPVRCSQELVEEALKRQTSDNVTVVTICFQRDPPPRLTTAAPVGVRRSISVDSLRALQEKLDRC</sequence>
<keyword evidence="4" id="KW-0479">Metal-binding</keyword>
<dbReference type="PANTHER" id="PTHR13832:SF790">
    <property type="entry name" value="PROTEIN PHOSPHATASE 2C 22-RELATED"/>
    <property type="match status" value="1"/>
</dbReference>
<keyword evidence="13" id="KW-1185">Reference proteome</keyword>
<evidence type="ECO:0000256" key="4">
    <source>
        <dbReference type="ARBA" id="ARBA00022723"/>
    </source>
</evidence>
<evidence type="ECO:0000256" key="2">
    <source>
        <dbReference type="ARBA" id="ARBA00001946"/>
    </source>
</evidence>
<feature type="domain" description="PPM-type phosphatase" evidence="11">
    <location>
        <begin position="426"/>
        <end position="688"/>
    </location>
</feature>
<evidence type="ECO:0000256" key="6">
    <source>
        <dbReference type="ARBA" id="ARBA00022842"/>
    </source>
</evidence>
<dbReference type="Pfam" id="PF00481">
    <property type="entry name" value="PP2C"/>
    <property type="match status" value="1"/>
</dbReference>
<reference evidence="12 13" key="1">
    <citation type="journal article" date="2014" name="Nat. Commun.">
        <title>Klebsormidium flaccidum genome reveals primary factors for plant terrestrial adaptation.</title>
        <authorList>
            <person name="Hori K."/>
            <person name="Maruyama F."/>
            <person name="Fujisawa T."/>
            <person name="Togashi T."/>
            <person name="Yamamoto N."/>
            <person name="Seo M."/>
            <person name="Sato S."/>
            <person name="Yamada T."/>
            <person name="Mori H."/>
            <person name="Tajima N."/>
            <person name="Moriyama T."/>
            <person name="Ikeuchi M."/>
            <person name="Watanabe M."/>
            <person name="Wada H."/>
            <person name="Kobayashi K."/>
            <person name="Saito M."/>
            <person name="Masuda T."/>
            <person name="Sasaki-Sekimoto Y."/>
            <person name="Mashiguchi K."/>
            <person name="Awai K."/>
            <person name="Shimojima M."/>
            <person name="Masuda S."/>
            <person name="Iwai M."/>
            <person name="Nobusawa T."/>
            <person name="Narise T."/>
            <person name="Kondo S."/>
            <person name="Saito H."/>
            <person name="Sato R."/>
            <person name="Murakawa M."/>
            <person name="Ihara Y."/>
            <person name="Oshima-Yamada Y."/>
            <person name="Ohtaka K."/>
            <person name="Satoh M."/>
            <person name="Sonobe K."/>
            <person name="Ishii M."/>
            <person name="Ohtani R."/>
            <person name="Kanamori-Sato M."/>
            <person name="Honoki R."/>
            <person name="Miyazaki D."/>
            <person name="Mochizuki H."/>
            <person name="Umetsu J."/>
            <person name="Higashi K."/>
            <person name="Shibata D."/>
            <person name="Kamiya Y."/>
            <person name="Sato N."/>
            <person name="Nakamura Y."/>
            <person name="Tabata S."/>
            <person name="Ida S."/>
            <person name="Kurokawa K."/>
            <person name="Ohta H."/>
        </authorList>
    </citation>
    <scope>NUCLEOTIDE SEQUENCE [LARGE SCALE GENOMIC DNA]</scope>
    <source>
        <strain evidence="12 13">NIES-2285</strain>
    </source>
</reference>
<evidence type="ECO:0000313" key="13">
    <source>
        <dbReference type="Proteomes" id="UP000054558"/>
    </source>
</evidence>
<evidence type="ECO:0000256" key="1">
    <source>
        <dbReference type="ARBA" id="ARBA00001936"/>
    </source>
</evidence>
<gene>
    <name evidence="12" type="ORF">KFL_003950090</name>
</gene>
<comment type="cofactor">
    <cofactor evidence="2">
        <name>Mg(2+)</name>
        <dbReference type="ChEBI" id="CHEBI:18420"/>
    </cofactor>
</comment>
<evidence type="ECO:0000259" key="11">
    <source>
        <dbReference type="PROSITE" id="PS51746"/>
    </source>
</evidence>
<dbReference type="Proteomes" id="UP000054558">
    <property type="component" value="Unassembled WGS sequence"/>
</dbReference>
<keyword evidence="6" id="KW-0460">Magnesium</keyword>
<accession>A0A1Y1IDJ8</accession>
<comment type="similarity">
    <text evidence="9">Belongs to the PP2C family.</text>
</comment>
<dbReference type="PROSITE" id="PS01032">
    <property type="entry name" value="PPM_1"/>
    <property type="match status" value="1"/>
</dbReference>
<feature type="region of interest" description="Disordered" evidence="10">
    <location>
        <begin position="331"/>
        <end position="400"/>
    </location>
</feature>
<evidence type="ECO:0000313" key="12">
    <source>
        <dbReference type="EMBL" id="GAQ88032.1"/>
    </source>
</evidence>
<feature type="compositionally biased region" description="Low complexity" evidence="10">
    <location>
        <begin position="338"/>
        <end position="350"/>
    </location>
</feature>
<name>A0A1Y1IDJ8_KLENI</name>
<dbReference type="EC" id="3.1.3.16" evidence="3"/>
<evidence type="ECO:0000256" key="10">
    <source>
        <dbReference type="SAM" id="MobiDB-lite"/>
    </source>
</evidence>